<evidence type="ECO:0000256" key="9">
    <source>
        <dbReference type="RuleBase" id="RU003357"/>
    </source>
</evidence>
<organism evidence="12 13">
    <name type="scientific">Olivibacter oleidegradans</name>
    <dbReference type="NCBI Taxonomy" id="760123"/>
    <lineage>
        <taxon>Bacteria</taxon>
        <taxon>Pseudomonadati</taxon>
        <taxon>Bacteroidota</taxon>
        <taxon>Sphingobacteriia</taxon>
        <taxon>Sphingobacteriales</taxon>
        <taxon>Sphingobacteriaceae</taxon>
        <taxon>Olivibacter</taxon>
    </lineage>
</organism>
<accession>A0ABV6HCU4</accession>
<evidence type="ECO:0000256" key="3">
    <source>
        <dbReference type="ARBA" id="ARBA00022452"/>
    </source>
</evidence>
<keyword evidence="6 8" id="KW-0472">Membrane</keyword>
<comment type="similarity">
    <text evidence="8 9">Belongs to the TonB-dependent receptor family.</text>
</comment>
<reference evidence="12 13" key="1">
    <citation type="submission" date="2024-09" db="EMBL/GenBank/DDBJ databases">
        <authorList>
            <person name="Sun Q."/>
            <person name="Mori K."/>
        </authorList>
    </citation>
    <scope>NUCLEOTIDE SEQUENCE [LARGE SCALE GENOMIC DNA]</scope>
    <source>
        <strain evidence="12 13">CCM 7765</strain>
    </source>
</reference>
<proteinExistence type="inferred from homology"/>
<evidence type="ECO:0000256" key="2">
    <source>
        <dbReference type="ARBA" id="ARBA00022448"/>
    </source>
</evidence>
<dbReference type="SUPFAM" id="SSF56935">
    <property type="entry name" value="Porins"/>
    <property type="match status" value="1"/>
</dbReference>
<dbReference type="NCBIfam" id="TIGR04057">
    <property type="entry name" value="SusC_RagA_signa"/>
    <property type="match status" value="1"/>
</dbReference>
<evidence type="ECO:0000259" key="11">
    <source>
        <dbReference type="Pfam" id="PF07715"/>
    </source>
</evidence>
<evidence type="ECO:0000313" key="12">
    <source>
        <dbReference type="EMBL" id="MFC0316713.1"/>
    </source>
</evidence>
<dbReference type="NCBIfam" id="TIGR04056">
    <property type="entry name" value="OMP_RagA_SusC"/>
    <property type="match status" value="1"/>
</dbReference>
<comment type="subcellular location">
    <subcellularLocation>
        <location evidence="1 8">Cell outer membrane</location>
        <topology evidence="1 8">Multi-pass membrane protein</topology>
    </subcellularLocation>
</comment>
<dbReference type="InterPro" id="IPR036942">
    <property type="entry name" value="Beta-barrel_TonB_sf"/>
</dbReference>
<dbReference type="InterPro" id="IPR037066">
    <property type="entry name" value="Plug_dom_sf"/>
</dbReference>
<dbReference type="Gene3D" id="2.60.40.1120">
    <property type="entry name" value="Carboxypeptidase-like, regulatory domain"/>
    <property type="match status" value="1"/>
</dbReference>
<keyword evidence="4 8" id="KW-0812">Transmembrane</keyword>
<comment type="caution">
    <text evidence="12">The sequence shown here is derived from an EMBL/GenBank/DDBJ whole genome shotgun (WGS) entry which is preliminary data.</text>
</comment>
<dbReference type="Proteomes" id="UP001589774">
    <property type="component" value="Unassembled WGS sequence"/>
</dbReference>
<evidence type="ECO:0000256" key="1">
    <source>
        <dbReference type="ARBA" id="ARBA00004571"/>
    </source>
</evidence>
<dbReference type="InterPro" id="IPR000531">
    <property type="entry name" value="Beta-barrel_TonB"/>
</dbReference>
<evidence type="ECO:0000256" key="4">
    <source>
        <dbReference type="ARBA" id="ARBA00022692"/>
    </source>
</evidence>
<dbReference type="PROSITE" id="PS52016">
    <property type="entry name" value="TONB_DEPENDENT_REC_3"/>
    <property type="match status" value="1"/>
</dbReference>
<evidence type="ECO:0000259" key="10">
    <source>
        <dbReference type="Pfam" id="PF00593"/>
    </source>
</evidence>
<dbReference type="Gene3D" id="2.40.170.20">
    <property type="entry name" value="TonB-dependent receptor, beta-barrel domain"/>
    <property type="match status" value="1"/>
</dbReference>
<evidence type="ECO:0000313" key="13">
    <source>
        <dbReference type="Proteomes" id="UP001589774"/>
    </source>
</evidence>
<name>A0ABV6HCU4_9SPHI</name>
<dbReference type="SUPFAM" id="SSF49464">
    <property type="entry name" value="Carboxypeptidase regulatory domain-like"/>
    <property type="match status" value="1"/>
</dbReference>
<sequence>MMKTFPQRILHVLFYHFKSISLLLAWLLFSVVSAEAQQGITVKGVVISQTDQAPLSGVAVKEKGTTNGISTDDKGQFVLSNVKPNATLTFSFVGYVTQERVAQAQEAIRVELVADMANLDEVVVVGYGTVRKRDLTGAVSQVNTQKLENEVPAQLTDVLRGNAAGVNVGFSARAKGGGSLQIRGRTSLNAGTSPLIVMDGAIYYGAWEDINPNDIETVDVLKDASSAAVFGAKSATGVIIVTTKKGKEGKPLINISSNVGLATMAVNQKVFDASSFTTWRSDYFRTSNPKAEPYRYNDPRTLPSDISVEEWMGYDGASGDPVRTWLRRLNMQPVEIDNYIAGKSVDWYDLAFQNGLRQDHNISFSGKNKDISYYVGAGYLNNEGIIVNDQYKTIRTRVNIEANVTKFLTVGMNTQFTTKNESAIPYNWGAITSLSPWGSRYDENGNLMWRPNNEASGGVNLGYDAFFTDRLYRTNSLNSTIFGRVKLPFGITYQLNFTPRLELLDQYNAQSAKHEEWAGFGGRASRRQRETYYWQVDNLLKWDRTFNDIHRFDVTFLVNAEKFQRWDNTMTNENFDPTDELGYHGIGSGIKPIISSNDQYSTGDALMARLVYSLKDKYMFTGTFRRDGYSAFGQRNPRANFGSVAVGWVFSEEAFFKSKWFNYGKLRFSWGSNGNRDLGEDGLYNAIADLTTGKYLYVLPDGTVIQASQLWVNRMQNKNLRWERNTSYNVGLDFALFNNVLDGTIEAYQMNSTDLLVRRTLPNVSGFDWVMDNLGEVQNRGFEITLNSNNMQRDNFTWRTTFNFQLNRNKILHIYRNFDSNGKEVDDIANKWFIGHAIDAIWDWKALGVYQLGQEELAARYSLVPGDYRLEDVDDDGRFTNADRQFLGYTEPRFRWSLRNEFQIYKNFSFSFMMYSLWGHKTSFNWLKNRNGFPDRMNSYDYPYWTPENQSTEWARIGSNEGSATGFNVYRDRSFIRLDNVSLAYNVPSAWTEKYKIRNLRLYLNVRNAALYTKEWQFWDPEWDPNDGAGPTPRTFTFGLDVTL</sequence>
<keyword evidence="3 8" id="KW-1134">Transmembrane beta strand</keyword>
<dbReference type="Gene3D" id="2.170.130.10">
    <property type="entry name" value="TonB-dependent receptor, plug domain"/>
    <property type="match status" value="1"/>
</dbReference>
<feature type="domain" description="TonB-dependent receptor-like beta-barrel" evidence="10">
    <location>
        <begin position="439"/>
        <end position="909"/>
    </location>
</feature>
<dbReference type="Pfam" id="PF13715">
    <property type="entry name" value="CarbopepD_reg_2"/>
    <property type="match status" value="1"/>
</dbReference>
<dbReference type="Pfam" id="PF00593">
    <property type="entry name" value="TonB_dep_Rec_b-barrel"/>
    <property type="match status" value="1"/>
</dbReference>
<evidence type="ECO:0000256" key="5">
    <source>
        <dbReference type="ARBA" id="ARBA00023077"/>
    </source>
</evidence>
<dbReference type="EMBL" id="JBHLWO010000001">
    <property type="protein sequence ID" value="MFC0316713.1"/>
    <property type="molecule type" value="Genomic_DNA"/>
</dbReference>
<keyword evidence="5 9" id="KW-0798">TonB box</keyword>
<dbReference type="RefSeq" id="WP_130858093.1">
    <property type="nucleotide sequence ID" value="NZ_JBHLWO010000001.1"/>
</dbReference>
<evidence type="ECO:0000256" key="6">
    <source>
        <dbReference type="ARBA" id="ARBA00023136"/>
    </source>
</evidence>
<evidence type="ECO:0000256" key="7">
    <source>
        <dbReference type="ARBA" id="ARBA00023237"/>
    </source>
</evidence>
<gene>
    <name evidence="12" type="ORF">ACFFI0_00280</name>
</gene>
<dbReference type="InterPro" id="IPR023996">
    <property type="entry name" value="TonB-dep_OMP_SusC/RagA"/>
</dbReference>
<feature type="domain" description="TonB-dependent receptor plug" evidence="11">
    <location>
        <begin position="132"/>
        <end position="238"/>
    </location>
</feature>
<keyword evidence="13" id="KW-1185">Reference proteome</keyword>
<dbReference type="InterPro" id="IPR008969">
    <property type="entry name" value="CarboxyPept-like_regulatory"/>
</dbReference>
<keyword evidence="7 8" id="KW-0998">Cell outer membrane</keyword>
<protein>
    <submittedName>
        <fullName evidence="12">SusC/RagA family TonB-linked outer membrane protein</fullName>
    </submittedName>
</protein>
<evidence type="ECO:0000256" key="8">
    <source>
        <dbReference type="PROSITE-ProRule" id="PRU01360"/>
    </source>
</evidence>
<dbReference type="Pfam" id="PF07715">
    <property type="entry name" value="Plug"/>
    <property type="match status" value="1"/>
</dbReference>
<keyword evidence="2 8" id="KW-0813">Transport</keyword>
<dbReference type="InterPro" id="IPR023997">
    <property type="entry name" value="TonB-dep_OMP_SusC/RagA_CS"/>
</dbReference>
<dbReference type="InterPro" id="IPR039426">
    <property type="entry name" value="TonB-dep_rcpt-like"/>
</dbReference>
<dbReference type="InterPro" id="IPR012910">
    <property type="entry name" value="Plug_dom"/>
</dbReference>